<keyword evidence="6" id="KW-1133">Transmembrane helix</keyword>
<comment type="subcellular location">
    <subcellularLocation>
        <location evidence="1">Membrane</location>
        <topology evidence="1">Single-pass type I membrane protein</topology>
    </subcellularLocation>
</comment>
<keyword evidence="12" id="KW-0393">Immunoglobulin domain</keyword>
<dbReference type="InterPro" id="IPR014745">
    <property type="entry name" value="MHC_II_a/b_N"/>
</dbReference>
<dbReference type="SMART" id="SM00407">
    <property type="entry name" value="IGc1"/>
    <property type="match status" value="1"/>
</dbReference>
<dbReference type="InterPro" id="IPR001003">
    <property type="entry name" value="MHC_II_a_N"/>
</dbReference>
<dbReference type="PROSITE" id="PS00290">
    <property type="entry name" value="IG_MHC"/>
    <property type="match status" value="1"/>
</dbReference>
<dbReference type="PANTHER" id="PTHR19944:SF86">
    <property type="entry name" value="HLA CLASS II HISTOCOMPATIBILITY ANTIGEN, DR ALPHA CHAIN"/>
    <property type="match status" value="1"/>
</dbReference>
<keyword evidence="3" id="KW-0812">Transmembrane</keyword>
<evidence type="ECO:0000256" key="3">
    <source>
        <dbReference type="ARBA" id="ARBA00022692"/>
    </source>
</evidence>
<evidence type="ECO:0000256" key="8">
    <source>
        <dbReference type="ARBA" id="ARBA00023136"/>
    </source>
</evidence>
<keyword evidence="10" id="KW-0325">Glycoprotein</keyword>
<dbReference type="InterPro" id="IPR007110">
    <property type="entry name" value="Ig-like_dom"/>
</dbReference>
<evidence type="ECO:0000256" key="2">
    <source>
        <dbReference type="ARBA" id="ARBA00007394"/>
    </source>
</evidence>
<dbReference type="Gene3D" id="2.60.40.10">
    <property type="entry name" value="Immunoglobulins"/>
    <property type="match status" value="1"/>
</dbReference>
<evidence type="ECO:0000256" key="6">
    <source>
        <dbReference type="ARBA" id="ARBA00022989"/>
    </source>
</evidence>
<dbReference type="Pfam" id="PF07654">
    <property type="entry name" value="C1-set"/>
    <property type="match status" value="1"/>
</dbReference>
<dbReference type="SUPFAM" id="SSF54452">
    <property type="entry name" value="MHC antigen-recognition domain"/>
    <property type="match status" value="1"/>
</dbReference>
<keyword evidence="9" id="KW-1015">Disulfide bond</keyword>
<dbReference type="Pfam" id="PF00993">
    <property type="entry name" value="MHC_II_alpha"/>
    <property type="match status" value="1"/>
</dbReference>
<dbReference type="AlphaFoldDB" id="A0A0M3SUA1"/>
<accession>A0A0M3SUA1</accession>
<sequence length="238" mass="25921">MTAVTVSVLVLTCVLGVSAGGLHVDLQVVGCSDTDGEEAYNLDGEEKWYADFVNKRGVEPQPSFIDHTSYVEGAYAQAEANQQNCRSNLKAVRQAMKDIALENDPPSTPMIYSRDVVETGAENTLICHVTGFYPAPVKVMWTKNNQNVTEGVSINVPYPNDDASYRQTSRLEFVPQPGDIYSCSVQHPALHEPLTQMWEVEVEQPSVGPAVFCAVGLTLGLFGVAAGTFFLIKGNECR</sequence>
<feature type="domain" description="Ig-like" evidence="14">
    <location>
        <begin position="105"/>
        <end position="195"/>
    </location>
</feature>
<keyword evidence="4 13" id="KW-0732">Signal</keyword>
<evidence type="ECO:0000256" key="12">
    <source>
        <dbReference type="ARBA" id="ARBA00023319"/>
    </source>
</evidence>
<evidence type="ECO:0000256" key="13">
    <source>
        <dbReference type="SAM" id="SignalP"/>
    </source>
</evidence>
<comment type="similarity">
    <text evidence="2">Belongs to the MHC class II family.</text>
</comment>
<dbReference type="InterPro" id="IPR036179">
    <property type="entry name" value="Ig-like_dom_sf"/>
</dbReference>
<dbReference type="SUPFAM" id="SSF48726">
    <property type="entry name" value="Immunoglobulin"/>
    <property type="match status" value="1"/>
</dbReference>
<evidence type="ECO:0000256" key="5">
    <source>
        <dbReference type="ARBA" id="ARBA00022859"/>
    </source>
</evidence>
<reference evidence="15" key="1">
    <citation type="submission" date="2015-03" db="EMBL/GenBank/DDBJ databases">
        <title>Gene conservation and variation in MHC class II in half-smooth tongue sole: dilemma in evolution?</title>
        <authorList>
            <person name="Li C."/>
            <person name="Zhang Q."/>
            <person name="Wang X."/>
        </authorList>
    </citation>
    <scope>NUCLEOTIDE SEQUENCE</scope>
    <source>
        <strain evidence="15">3</strain>
    </source>
</reference>
<dbReference type="SMART" id="SM00920">
    <property type="entry name" value="MHC_II_alpha"/>
    <property type="match status" value="1"/>
</dbReference>
<evidence type="ECO:0000259" key="14">
    <source>
        <dbReference type="PROSITE" id="PS50835"/>
    </source>
</evidence>
<dbReference type="GO" id="GO:0002250">
    <property type="term" value="P:adaptive immune response"/>
    <property type="evidence" value="ECO:0007669"/>
    <property type="project" value="UniProtKB-KW"/>
</dbReference>
<dbReference type="GO" id="GO:0042613">
    <property type="term" value="C:MHC class II protein complex"/>
    <property type="evidence" value="ECO:0007669"/>
    <property type="project" value="UniProtKB-KW"/>
</dbReference>
<keyword evidence="5" id="KW-0391">Immunity</keyword>
<dbReference type="PANTHER" id="PTHR19944">
    <property type="entry name" value="MHC CLASS II-RELATED"/>
    <property type="match status" value="1"/>
</dbReference>
<evidence type="ECO:0000256" key="11">
    <source>
        <dbReference type="ARBA" id="ARBA00023182"/>
    </source>
</evidence>
<dbReference type="InterPro" id="IPR003006">
    <property type="entry name" value="Ig/MHC_CS"/>
</dbReference>
<evidence type="ECO:0000256" key="1">
    <source>
        <dbReference type="ARBA" id="ARBA00004479"/>
    </source>
</evidence>
<keyword evidence="8" id="KW-0472">Membrane</keyword>
<evidence type="ECO:0000256" key="9">
    <source>
        <dbReference type="ARBA" id="ARBA00023157"/>
    </source>
</evidence>
<feature type="signal peptide" evidence="13">
    <location>
        <begin position="1"/>
        <end position="19"/>
    </location>
</feature>
<organism evidence="15">
    <name type="scientific">Cynoglossus semilaevis</name>
    <name type="common">Tongue sole</name>
    <dbReference type="NCBI Taxonomy" id="244447"/>
    <lineage>
        <taxon>Eukaryota</taxon>
        <taxon>Metazoa</taxon>
        <taxon>Chordata</taxon>
        <taxon>Craniata</taxon>
        <taxon>Vertebrata</taxon>
        <taxon>Euteleostomi</taxon>
        <taxon>Actinopterygii</taxon>
        <taxon>Neopterygii</taxon>
        <taxon>Teleostei</taxon>
        <taxon>Neoteleostei</taxon>
        <taxon>Acanthomorphata</taxon>
        <taxon>Carangaria</taxon>
        <taxon>Pleuronectiformes</taxon>
        <taxon>Pleuronectoidei</taxon>
        <taxon>Cynoglossidae</taxon>
        <taxon>Cynoglossinae</taxon>
        <taxon>Cynoglossus</taxon>
    </lineage>
</organism>
<evidence type="ECO:0000256" key="4">
    <source>
        <dbReference type="ARBA" id="ARBA00022729"/>
    </source>
</evidence>
<dbReference type="InterPro" id="IPR003597">
    <property type="entry name" value="Ig_C1-set"/>
</dbReference>
<dbReference type="InterPro" id="IPR011162">
    <property type="entry name" value="MHC_I/II-like_Ag-recog"/>
</dbReference>
<dbReference type="Gene3D" id="3.10.320.10">
    <property type="entry name" value="Class II Histocompatibility Antigen, M Beta Chain, Chain B, domain 1"/>
    <property type="match status" value="1"/>
</dbReference>
<keyword evidence="11" id="KW-0491">MHC II</keyword>
<dbReference type="InterPro" id="IPR050160">
    <property type="entry name" value="MHC/Immunoglobulin"/>
</dbReference>
<feature type="chain" id="PRO_5005789293" evidence="13">
    <location>
        <begin position="20"/>
        <end position="238"/>
    </location>
</feature>
<dbReference type="PROSITE" id="PS50835">
    <property type="entry name" value="IG_LIKE"/>
    <property type="match status" value="1"/>
</dbReference>
<protein>
    <submittedName>
        <fullName evidence="15">MHC class II alpha antigen</fullName>
    </submittedName>
</protein>
<evidence type="ECO:0000256" key="10">
    <source>
        <dbReference type="ARBA" id="ARBA00023180"/>
    </source>
</evidence>
<dbReference type="EMBL" id="KR024714">
    <property type="protein sequence ID" value="ALD88460.1"/>
    <property type="molecule type" value="Genomic_DNA"/>
</dbReference>
<dbReference type="InterPro" id="IPR013783">
    <property type="entry name" value="Ig-like_fold"/>
</dbReference>
<evidence type="ECO:0000313" key="15">
    <source>
        <dbReference type="EMBL" id="ALD88460.1"/>
    </source>
</evidence>
<dbReference type="GO" id="GO:0002504">
    <property type="term" value="P:antigen processing and presentation of peptide or polysaccharide antigen via MHC class II"/>
    <property type="evidence" value="ECO:0007669"/>
    <property type="project" value="UniProtKB-KW"/>
</dbReference>
<proteinExistence type="inferred from homology"/>
<evidence type="ECO:0000256" key="7">
    <source>
        <dbReference type="ARBA" id="ARBA00023130"/>
    </source>
</evidence>
<keyword evidence="7" id="KW-1064">Adaptive immunity</keyword>
<name>A0A0M3SUA1_CYNSE</name>